<dbReference type="EMBL" id="KZ820083">
    <property type="protein sequence ID" value="PWN49196.1"/>
    <property type="molecule type" value="Genomic_DNA"/>
</dbReference>
<evidence type="ECO:0000313" key="1">
    <source>
        <dbReference type="EMBL" id="PWN49196.1"/>
    </source>
</evidence>
<name>A0ACD0NTR3_9BASI</name>
<proteinExistence type="predicted"/>
<keyword evidence="2" id="KW-1185">Reference proteome</keyword>
<protein>
    <submittedName>
        <fullName evidence="1">Uncharacterized protein</fullName>
    </submittedName>
</protein>
<reference evidence="1 2" key="1">
    <citation type="journal article" date="2018" name="Mol. Biol. Evol.">
        <title>Broad Genomic Sampling Reveals a Smut Pathogenic Ancestry of the Fungal Clade Ustilaginomycotina.</title>
        <authorList>
            <person name="Kijpornyongpan T."/>
            <person name="Mondo S.J."/>
            <person name="Barry K."/>
            <person name="Sandor L."/>
            <person name="Lee J."/>
            <person name="Lipzen A."/>
            <person name="Pangilinan J."/>
            <person name="LaButti K."/>
            <person name="Hainaut M."/>
            <person name="Henrissat B."/>
            <person name="Grigoriev I.V."/>
            <person name="Spatafora J.W."/>
            <person name="Aime M.C."/>
        </authorList>
    </citation>
    <scope>NUCLEOTIDE SEQUENCE [LARGE SCALE GENOMIC DNA]</scope>
    <source>
        <strain evidence="1 2">SA 807</strain>
    </source>
</reference>
<evidence type="ECO:0000313" key="2">
    <source>
        <dbReference type="Proteomes" id="UP000245626"/>
    </source>
</evidence>
<sequence length="161" mass="18701">MSSTSKTATPAQASKDKSMVKDPNPTTDYKSRYLKCKEKFQRASTDQAEIQSNVQKASSKQQKLQEEIDFLLDAMAILRERRAQEREASLRVQSEIERERDTRFLYESRPPISRRVSPSPPPSQKRPRLASDSPLRTSVDDERARYGHYEVNEPLNKRQRM</sequence>
<dbReference type="Proteomes" id="UP000245626">
    <property type="component" value="Unassembled WGS sequence"/>
</dbReference>
<accession>A0ACD0NTR3</accession>
<organism evidence="1 2">
    <name type="scientific">Violaceomyces palustris</name>
    <dbReference type="NCBI Taxonomy" id="1673888"/>
    <lineage>
        <taxon>Eukaryota</taxon>
        <taxon>Fungi</taxon>
        <taxon>Dikarya</taxon>
        <taxon>Basidiomycota</taxon>
        <taxon>Ustilaginomycotina</taxon>
        <taxon>Ustilaginomycetes</taxon>
        <taxon>Violaceomycetales</taxon>
        <taxon>Violaceomycetaceae</taxon>
        <taxon>Violaceomyces</taxon>
    </lineage>
</organism>
<gene>
    <name evidence="1" type="ORF">IE53DRAFT_388610</name>
</gene>